<proteinExistence type="predicted"/>
<reference evidence="2 3" key="1">
    <citation type="journal article" date="2023" name="Sci. Data">
        <title>Genome assembly of the Korean intertidal mud-creeper Batillaria attramentaria.</title>
        <authorList>
            <person name="Patra A.K."/>
            <person name="Ho P.T."/>
            <person name="Jun S."/>
            <person name="Lee S.J."/>
            <person name="Kim Y."/>
            <person name="Won Y.J."/>
        </authorList>
    </citation>
    <scope>NUCLEOTIDE SEQUENCE [LARGE SCALE GENOMIC DNA]</scope>
    <source>
        <strain evidence="2">Wonlab-2016</strain>
    </source>
</reference>
<gene>
    <name evidence="2" type="ORF">BaRGS_00027732</name>
</gene>
<protein>
    <submittedName>
        <fullName evidence="2">Uncharacterized protein</fullName>
    </submittedName>
</protein>
<keyword evidence="3" id="KW-1185">Reference proteome</keyword>
<sequence length="200" mass="22156">EQDGSGRELLQIWMDCNAGPPRFVVVGKRPAEWKARATSAAWGNRTLHLIYHQLSCVPSLWPLAARAKTNKGRQSGETVSRLASIGCENSQSSPRDSLDQSPIDPVRGSSSSRFRSSFLFRHQPDRADMFGFEPITQGTCQSILVFLNGLRVFRKTDSIYGNPSWKDSRACLSVICASGLSFSYGRRAGFFPPYEILHAG</sequence>
<evidence type="ECO:0000313" key="2">
    <source>
        <dbReference type="EMBL" id="KAK7481013.1"/>
    </source>
</evidence>
<evidence type="ECO:0000256" key="1">
    <source>
        <dbReference type="SAM" id="MobiDB-lite"/>
    </source>
</evidence>
<feature type="region of interest" description="Disordered" evidence="1">
    <location>
        <begin position="87"/>
        <end position="111"/>
    </location>
</feature>
<organism evidence="2 3">
    <name type="scientific">Batillaria attramentaria</name>
    <dbReference type="NCBI Taxonomy" id="370345"/>
    <lineage>
        <taxon>Eukaryota</taxon>
        <taxon>Metazoa</taxon>
        <taxon>Spiralia</taxon>
        <taxon>Lophotrochozoa</taxon>
        <taxon>Mollusca</taxon>
        <taxon>Gastropoda</taxon>
        <taxon>Caenogastropoda</taxon>
        <taxon>Sorbeoconcha</taxon>
        <taxon>Cerithioidea</taxon>
        <taxon>Batillariidae</taxon>
        <taxon>Batillaria</taxon>
    </lineage>
</organism>
<dbReference type="EMBL" id="JACVVK020000269">
    <property type="protein sequence ID" value="KAK7481013.1"/>
    <property type="molecule type" value="Genomic_DNA"/>
</dbReference>
<dbReference type="AlphaFoldDB" id="A0ABD0K225"/>
<dbReference type="Proteomes" id="UP001519460">
    <property type="component" value="Unassembled WGS sequence"/>
</dbReference>
<feature type="non-terminal residue" evidence="2">
    <location>
        <position position="1"/>
    </location>
</feature>
<comment type="caution">
    <text evidence="2">The sequence shown here is derived from an EMBL/GenBank/DDBJ whole genome shotgun (WGS) entry which is preliminary data.</text>
</comment>
<accession>A0ABD0K225</accession>
<name>A0ABD0K225_9CAEN</name>
<evidence type="ECO:0000313" key="3">
    <source>
        <dbReference type="Proteomes" id="UP001519460"/>
    </source>
</evidence>